<name>A0ABV9ZQA0_9PSEU</name>
<protein>
    <submittedName>
        <fullName evidence="1">RGCVC family protein</fullName>
    </submittedName>
</protein>
<reference evidence="2" key="1">
    <citation type="journal article" date="2019" name="Int. J. Syst. Evol. Microbiol.">
        <title>The Global Catalogue of Microorganisms (GCM) 10K type strain sequencing project: providing services to taxonomists for standard genome sequencing and annotation.</title>
        <authorList>
            <consortium name="The Broad Institute Genomics Platform"/>
            <consortium name="The Broad Institute Genome Sequencing Center for Infectious Disease"/>
            <person name="Wu L."/>
            <person name="Ma J."/>
        </authorList>
    </citation>
    <scope>NUCLEOTIDE SEQUENCE [LARGE SCALE GENOMIC DNA]</scope>
    <source>
        <strain evidence="2">XZYJ18</strain>
    </source>
</reference>
<comment type="caution">
    <text evidence="1">The sequence shown here is derived from an EMBL/GenBank/DDBJ whole genome shotgun (WGS) entry which is preliminary data.</text>
</comment>
<evidence type="ECO:0000313" key="2">
    <source>
        <dbReference type="Proteomes" id="UP001596175"/>
    </source>
</evidence>
<proteinExistence type="predicted"/>
<organism evidence="1 2">
    <name type="scientific">Actinomycetospora rhizophila</name>
    <dbReference type="NCBI Taxonomy" id="1416876"/>
    <lineage>
        <taxon>Bacteria</taxon>
        <taxon>Bacillati</taxon>
        <taxon>Actinomycetota</taxon>
        <taxon>Actinomycetes</taxon>
        <taxon>Pseudonocardiales</taxon>
        <taxon>Pseudonocardiaceae</taxon>
        <taxon>Actinomycetospora</taxon>
    </lineage>
</organism>
<dbReference type="NCBIfam" id="NF038206">
    <property type="entry name" value="RGCVC_fam"/>
    <property type="match status" value="1"/>
</dbReference>
<dbReference type="RefSeq" id="WP_378024574.1">
    <property type="nucleotide sequence ID" value="NZ_JBHSKG010000024.1"/>
</dbReference>
<evidence type="ECO:0000313" key="1">
    <source>
        <dbReference type="EMBL" id="MFC5142455.1"/>
    </source>
</evidence>
<sequence length="58" mass="6137">MSSTEATSVTEHGADPSCTVCPHAWSAHDALGRRFCTATCDVRWSRTCICPALTPPGS</sequence>
<dbReference type="Proteomes" id="UP001596175">
    <property type="component" value="Unassembled WGS sequence"/>
</dbReference>
<accession>A0ABV9ZQA0</accession>
<keyword evidence="2" id="KW-1185">Reference proteome</keyword>
<gene>
    <name evidence="1" type="ORF">ACFPK1_29810</name>
</gene>
<dbReference type="EMBL" id="JBHSKG010000024">
    <property type="protein sequence ID" value="MFC5142455.1"/>
    <property type="molecule type" value="Genomic_DNA"/>
</dbReference>